<reference evidence="3" key="1">
    <citation type="submission" date="2020-01" db="EMBL/GenBank/DDBJ databases">
        <authorList>
            <person name="Meier V. D."/>
            <person name="Meier V D."/>
        </authorList>
    </citation>
    <scope>NUCLEOTIDE SEQUENCE</scope>
    <source>
        <strain evidence="3">HLG_WM_MAG_05</strain>
    </source>
</reference>
<dbReference type="GO" id="GO:0004674">
    <property type="term" value="F:protein serine/threonine kinase activity"/>
    <property type="evidence" value="ECO:0007669"/>
    <property type="project" value="UniProtKB-KW"/>
</dbReference>
<keyword evidence="1" id="KW-0723">Serine/threonine-protein kinase</keyword>
<dbReference type="PANTHER" id="PTHR35526:SF3">
    <property type="entry name" value="ANTI-SIGMA-F FACTOR RSBW"/>
    <property type="match status" value="1"/>
</dbReference>
<protein>
    <recommendedName>
        <fullName evidence="2">Histidine kinase/HSP90-like ATPase domain-containing protein</fullName>
    </recommendedName>
</protein>
<dbReference type="SUPFAM" id="SSF55874">
    <property type="entry name" value="ATPase domain of HSP90 chaperone/DNA topoisomerase II/histidine kinase"/>
    <property type="match status" value="1"/>
</dbReference>
<dbReference type="AlphaFoldDB" id="A0A6S6U561"/>
<dbReference type="InterPro" id="IPR050267">
    <property type="entry name" value="Anti-sigma-factor_SerPK"/>
</dbReference>
<dbReference type="EMBL" id="CACVAU010000064">
    <property type="protein sequence ID" value="CAA6822656.1"/>
    <property type="molecule type" value="Genomic_DNA"/>
</dbReference>
<dbReference type="CDD" id="cd16936">
    <property type="entry name" value="HATPase_RsbW-like"/>
    <property type="match status" value="1"/>
</dbReference>
<dbReference type="InterPro" id="IPR036890">
    <property type="entry name" value="HATPase_C_sf"/>
</dbReference>
<gene>
    <name evidence="3" type="ORF">HELGO_WM5728</name>
</gene>
<proteinExistence type="predicted"/>
<dbReference type="PANTHER" id="PTHR35526">
    <property type="entry name" value="ANTI-SIGMA-F FACTOR RSBW-RELATED"/>
    <property type="match status" value="1"/>
</dbReference>
<evidence type="ECO:0000313" key="3">
    <source>
        <dbReference type="EMBL" id="CAA6822656.1"/>
    </source>
</evidence>
<evidence type="ECO:0000256" key="1">
    <source>
        <dbReference type="ARBA" id="ARBA00022527"/>
    </source>
</evidence>
<dbReference type="Pfam" id="PF13581">
    <property type="entry name" value="HATPase_c_2"/>
    <property type="match status" value="1"/>
</dbReference>
<organism evidence="3">
    <name type="scientific">uncultured Sulfurovum sp</name>
    <dbReference type="NCBI Taxonomy" id="269237"/>
    <lineage>
        <taxon>Bacteria</taxon>
        <taxon>Pseudomonadati</taxon>
        <taxon>Campylobacterota</taxon>
        <taxon>Epsilonproteobacteria</taxon>
        <taxon>Campylobacterales</taxon>
        <taxon>Sulfurovaceae</taxon>
        <taxon>Sulfurovum</taxon>
        <taxon>environmental samples</taxon>
    </lineage>
</organism>
<name>A0A6S6U561_9BACT</name>
<keyword evidence="1" id="KW-0808">Transferase</keyword>
<dbReference type="InterPro" id="IPR003594">
    <property type="entry name" value="HATPase_dom"/>
</dbReference>
<evidence type="ECO:0000259" key="2">
    <source>
        <dbReference type="Pfam" id="PF13581"/>
    </source>
</evidence>
<keyword evidence="1" id="KW-0418">Kinase</keyword>
<dbReference type="Gene3D" id="3.30.565.10">
    <property type="entry name" value="Histidine kinase-like ATPase, C-terminal domain"/>
    <property type="match status" value="1"/>
</dbReference>
<feature type="domain" description="Histidine kinase/HSP90-like ATPase" evidence="2">
    <location>
        <begin position="10"/>
        <end position="127"/>
    </location>
</feature>
<sequence length="136" mass="15599">MPKETLVIHSKIEEVQKVYEWIEKHVHDAQFEKKLQNQILLITQEIVTNGIIHGNNLVASKKVVITFQSNSKEIRITVEDEGEGSPSLPTKEEAQELDYLAEDGRGLKLAVLICKEIIINKNLTTLVFEKEYKEKE</sequence>
<accession>A0A6S6U561</accession>